<reference evidence="2 4" key="2">
    <citation type="journal article" date="2018" name="Plant J.">
        <title>The Physcomitrella patens chromosome-scale assembly reveals moss genome structure and evolution.</title>
        <authorList>
            <person name="Lang D."/>
            <person name="Ullrich K.K."/>
            <person name="Murat F."/>
            <person name="Fuchs J."/>
            <person name="Jenkins J."/>
            <person name="Haas F.B."/>
            <person name="Piednoel M."/>
            <person name="Gundlach H."/>
            <person name="Van Bel M."/>
            <person name="Meyberg R."/>
            <person name="Vives C."/>
            <person name="Morata J."/>
            <person name="Symeonidi A."/>
            <person name="Hiss M."/>
            <person name="Muchero W."/>
            <person name="Kamisugi Y."/>
            <person name="Saleh O."/>
            <person name="Blanc G."/>
            <person name="Decker E.L."/>
            <person name="van Gessel N."/>
            <person name="Grimwood J."/>
            <person name="Hayes R.D."/>
            <person name="Graham S.W."/>
            <person name="Gunter L.E."/>
            <person name="McDaniel S.F."/>
            <person name="Hoernstein S.N.W."/>
            <person name="Larsson A."/>
            <person name="Li F.W."/>
            <person name="Perroud P.F."/>
            <person name="Phillips J."/>
            <person name="Ranjan P."/>
            <person name="Rokshar D.S."/>
            <person name="Rothfels C.J."/>
            <person name="Schneider L."/>
            <person name="Shu S."/>
            <person name="Stevenson D.W."/>
            <person name="Thummler F."/>
            <person name="Tillich M."/>
            <person name="Villarreal Aguilar J.C."/>
            <person name="Widiez T."/>
            <person name="Wong G.K."/>
            <person name="Wymore A."/>
            <person name="Zhang Y."/>
            <person name="Zimmer A.D."/>
            <person name="Quatrano R.S."/>
            <person name="Mayer K.F.X."/>
            <person name="Goodstein D."/>
            <person name="Casacuberta J.M."/>
            <person name="Vandepoele K."/>
            <person name="Reski R."/>
            <person name="Cuming A.C."/>
            <person name="Tuskan G.A."/>
            <person name="Maumus F."/>
            <person name="Salse J."/>
            <person name="Schmutz J."/>
            <person name="Rensing S.A."/>
        </authorList>
    </citation>
    <scope>NUCLEOTIDE SEQUENCE [LARGE SCALE GENOMIC DNA]</scope>
    <source>
        <strain evidence="3 4">cv. Gransden 2004</strain>
    </source>
</reference>
<evidence type="ECO:0000256" key="1">
    <source>
        <dbReference type="SAM" id="MobiDB-lite"/>
    </source>
</evidence>
<dbReference type="EMBL" id="ABEU02000007">
    <property type="protein sequence ID" value="PNR51495.1"/>
    <property type="molecule type" value="Genomic_DNA"/>
</dbReference>
<feature type="region of interest" description="Disordered" evidence="1">
    <location>
        <begin position="384"/>
        <end position="414"/>
    </location>
</feature>
<reference evidence="3" key="3">
    <citation type="submission" date="2020-12" db="UniProtKB">
        <authorList>
            <consortium name="EnsemblPlants"/>
        </authorList>
    </citation>
    <scope>IDENTIFICATION</scope>
</reference>
<dbReference type="EnsemblPlants" id="Pp3c7_22070V3.1">
    <property type="protein sequence ID" value="PAC:32925709.CDS.1"/>
    <property type="gene ID" value="Pp3c7_22070"/>
</dbReference>
<dbReference type="EnsemblPlants" id="Pp3c7_22070V3.2">
    <property type="protein sequence ID" value="PAC:32925710.CDS.1"/>
    <property type="gene ID" value="Pp3c7_22070"/>
</dbReference>
<feature type="region of interest" description="Disordered" evidence="1">
    <location>
        <begin position="1"/>
        <end position="51"/>
    </location>
</feature>
<evidence type="ECO:0000313" key="3">
    <source>
        <dbReference type="EnsemblPlants" id="PAC:32925709.CDS.1"/>
    </source>
</evidence>
<dbReference type="Proteomes" id="UP000006727">
    <property type="component" value="Chromosome 7"/>
</dbReference>
<sequence length="603" mass="65009">MFLSLGGSRRSNSGSSRNRWGALLKESGSPRKFEQAGLSRPLERLQHAEGDPLGALAAGKYASSFRENQPQFQHKKLTCSPSLCDDPVLNPPIASPLQSFTPAESPGSTLPPLLDSLSLPSFSWETGLISDNGSLQKGGSSAGEEVLSRDWARFETGRKSQTLVMVKKIKDTLGNKFADCLKETIKEVVKREKFEDEGNDGDNAWPRLTESLETSPSGRKEGQFRLRSGVAGNTWDGFNDDGSSSVISGHPIASTSLLGRQGSSSFSSMNNLPFEPSFVSLQGAPSTSEDSLKGRLADHSKGLTSWPPHQNPARARRAVVADFTWDAASRAQDAKLSSSQHSSLLESNDGSMIDFSELLKEGIESRSGTSRGGGMRKHVFPEAAAMGMRRPVSIPKRGDPSSRSKPSSSDLYNSINNVNEEDSFLDVLNLPAIKGLQSSDKECGLSYLNNLRQTTEVKAELGLLKFPDRPSNMTLQGDSRQCLFDKPAVSSSESTRKALWQGGHEETGNASTSYNPVAMLQLPGIDLCNSGEGGSKRTHGETSPSSQLSKRQCIGLNPLDIPATIDDDGENSIVGFEQYYATLIASERVPSYELGTSLLANLL</sequence>
<dbReference type="Gramene" id="Pp3c7_22070V3.1">
    <property type="protein sequence ID" value="PAC:32925709.CDS.1"/>
    <property type="gene ID" value="Pp3c7_22070"/>
</dbReference>
<dbReference type="PaxDb" id="3218-PP1S2_228V6.1"/>
<name>A0A2K1KCI4_PHYPA</name>
<feature type="compositionally biased region" description="Basic and acidic residues" evidence="1">
    <location>
        <begin position="41"/>
        <end position="50"/>
    </location>
</feature>
<dbReference type="InParanoid" id="A0A2K1KCI4"/>
<feature type="compositionally biased region" description="Low complexity" evidence="1">
    <location>
        <begin position="1"/>
        <end position="19"/>
    </location>
</feature>
<evidence type="ECO:0000313" key="2">
    <source>
        <dbReference type="EMBL" id="PNR51495.1"/>
    </source>
</evidence>
<feature type="region of interest" description="Disordered" evidence="1">
    <location>
        <begin position="193"/>
        <end position="222"/>
    </location>
</feature>
<feature type="compositionally biased region" description="Polar residues" evidence="1">
    <location>
        <begin position="541"/>
        <end position="550"/>
    </location>
</feature>
<gene>
    <name evidence="2" type="ORF">PHYPA_010682</name>
</gene>
<proteinExistence type="predicted"/>
<reference evidence="2 4" key="1">
    <citation type="journal article" date="2008" name="Science">
        <title>The Physcomitrella genome reveals evolutionary insights into the conquest of land by plants.</title>
        <authorList>
            <person name="Rensing S."/>
            <person name="Lang D."/>
            <person name="Zimmer A."/>
            <person name="Terry A."/>
            <person name="Salamov A."/>
            <person name="Shapiro H."/>
            <person name="Nishiyama T."/>
            <person name="Perroud P.-F."/>
            <person name="Lindquist E."/>
            <person name="Kamisugi Y."/>
            <person name="Tanahashi T."/>
            <person name="Sakakibara K."/>
            <person name="Fujita T."/>
            <person name="Oishi K."/>
            <person name="Shin-I T."/>
            <person name="Kuroki Y."/>
            <person name="Toyoda A."/>
            <person name="Suzuki Y."/>
            <person name="Hashimoto A."/>
            <person name="Yamaguchi K."/>
            <person name="Sugano A."/>
            <person name="Kohara Y."/>
            <person name="Fujiyama A."/>
            <person name="Anterola A."/>
            <person name="Aoki S."/>
            <person name="Ashton N."/>
            <person name="Barbazuk W.B."/>
            <person name="Barker E."/>
            <person name="Bennetzen J."/>
            <person name="Bezanilla M."/>
            <person name="Blankenship R."/>
            <person name="Cho S.H."/>
            <person name="Dutcher S."/>
            <person name="Estelle M."/>
            <person name="Fawcett J.A."/>
            <person name="Gundlach H."/>
            <person name="Hanada K."/>
            <person name="Heyl A."/>
            <person name="Hicks K.A."/>
            <person name="Hugh J."/>
            <person name="Lohr M."/>
            <person name="Mayer K."/>
            <person name="Melkozernov A."/>
            <person name="Murata T."/>
            <person name="Nelson D."/>
            <person name="Pils B."/>
            <person name="Prigge M."/>
            <person name="Reiss B."/>
            <person name="Renner T."/>
            <person name="Rombauts S."/>
            <person name="Rushton P."/>
            <person name="Sanderfoot A."/>
            <person name="Schween G."/>
            <person name="Shiu S.-H."/>
            <person name="Stueber K."/>
            <person name="Theodoulou F.L."/>
            <person name="Tu H."/>
            <person name="Van de Peer Y."/>
            <person name="Verrier P.J."/>
            <person name="Waters E."/>
            <person name="Wood A."/>
            <person name="Yang L."/>
            <person name="Cove D."/>
            <person name="Cuming A."/>
            <person name="Hasebe M."/>
            <person name="Lucas S."/>
            <person name="Mishler D.B."/>
            <person name="Reski R."/>
            <person name="Grigoriev I."/>
            <person name="Quatrano R.S."/>
            <person name="Boore J.L."/>
        </authorList>
    </citation>
    <scope>NUCLEOTIDE SEQUENCE [LARGE SCALE GENOMIC DNA]</scope>
    <source>
        <strain evidence="3 4">cv. Gransden 2004</strain>
    </source>
</reference>
<protein>
    <submittedName>
        <fullName evidence="2 3">Uncharacterized protein</fullName>
    </submittedName>
</protein>
<keyword evidence="4" id="KW-1185">Reference proteome</keyword>
<accession>A0A2K1KCI4</accession>
<evidence type="ECO:0000313" key="4">
    <source>
        <dbReference type="Proteomes" id="UP000006727"/>
    </source>
</evidence>
<dbReference type="AlphaFoldDB" id="A0A2K1KCI4"/>
<organism evidence="2">
    <name type="scientific">Physcomitrium patens</name>
    <name type="common">Spreading-leaved earth moss</name>
    <name type="synonym">Physcomitrella patens</name>
    <dbReference type="NCBI Taxonomy" id="3218"/>
    <lineage>
        <taxon>Eukaryota</taxon>
        <taxon>Viridiplantae</taxon>
        <taxon>Streptophyta</taxon>
        <taxon>Embryophyta</taxon>
        <taxon>Bryophyta</taxon>
        <taxon>Bryophytina</taxon>
        <taxon>Bryopsida</taxon>
        <taxon>Funariidae</taxon>
        <taxon>Funariales</taxon>
        <taxon>Funariaceae</taxon>
        <taxon>Physcomitrium</taxon>
    </lineage>
</organism>
<feature type="region of interest" description="Disordered" evidence="1">
    <location>
        <begin position="530"/>
        <end position="551"/>
    </location>
</feature>
<dbReference type="Gramene" id="Pp3c7_22070V3.2">
    <property type="protein sequence ID" value="PAC:32925710.CDS.1"/>
    <property type="gene ID" value="Pp3c7_22070"/>
</dbReference>